<proteinExistence type="predicted"/>
<gene>
    <name evidence="2" type="ORF">JXQ802_LOCUS26240</name>
    <name evidence="1" type="ORF">PYM288_LOCUS17335</name>
</gene>
<dbReference type="Proteomes" id="UP000663870">
    <property type="component" value="Unassembled WGS sequence"/>
</dbReference>
<organism evidence="2 3">
    <name type="scientific">Rotaria sordida</name>
    <dbReference type="NCBI Taxonomy" id="392033"/>
    <lineage>
        <taxon>Eukaryota</taxon>
        <taxon>Metazoa</taxon>
        <taxon>Spiralia</taxon>
        <taxon>Gnathifera</taxon>
        <taxon>Rotifera</taxon>
        <taxon>Eurotatoria</taxon>
        <taxon>Bdelloidea</taxon>
        <taxon>Philodinida</taxon>
        <taxon>Philodinidae</taxon>
        <taxon>Rotaria</taxon>
    </lineage>
</organism>
<dbReference type="EMBL" id="CAJNOH010000486">
    <property type="protein sequence ID" value="CAF1054846.1"/>
    <property type="molecule type" value="Genomic_DNA"/>
</dbReference>
<reference evidence="2" key="1">
    <citation type="submission" date="2021-02" db="EMBL/GenBank/DDBJ databases">
        <authorList>
            <person name="Nowell W R."/>
        </authorList>
    </citation>
    <scope>NUCLEOTIDE SEQUENCE</scope>
</reference>
<evidence type="ECO:0000313" key="1">
    <source>
        <dbReference type="EMBL" id="CAF1054846.1"/>
    </source>
</evidence>
<protein>
    <submittedName>
        <fullName evidence="2">Uncharacterized protein</fullName>
    </submittedName>
</protein>
<evidence type="ECO:0000313" key="3">
    <source>
        <dbReference type="Proteomes" id="UP000663870"/>
    </source>
</evidence>
<dbReference type="AlphaFoldDB" id="A0A814Z3A7"/>
<comment type="caution">
    <text evidence="2">The sequence shown here is derived from an EMBL/GenBank/DDBJ whole genome shotgun (WGS) entry which is preliminary data.</text>
</comment>
<accession>A0A814Z3A7</accession>
<keyword evidence="3" id="KW-1185">Reference proteome</keyword>
<evidence type="ECO:0000313" key="2">
    <source>
        <dbReference type="EMBL" id="CAF1236610.1"/>
    </source>
</evidence>
<dbReference type="EMBL" id="CAJNOL010000912">
    <property type="protein sequence ID" value="CAF1236610.1"/>
    <property type="molecule type" value="Genomic_DNA"/>
</dbReference>
<name>A0A814Z3A7_9BILA</name>
<dbReference type="Proteomes" id="UP000663854">
    <property type="component" value="Unassembled WGS sequence"/>
</dbReference>
<sequence length="81" mass="9445">MMKEIEYNEEFVIHGQHLLIVEPPASSTRYHHVASQFLYIHSIGIFSLTQQDYNSYSAAYCQIWLTLANTLSLYVYLLTLD</sequence>